<evidence type="ECO:0000256" key="1">
    <source>
        <dbReference type="ARBA" id="ARBA00022801"/>
    </source>
</evidence>
<accession>A0A1U7PX74</accession>
<dbReference type="Proteomes" id="UP000187261">
    <property type="component" value="Unassembled WGS sequence"/>
</dbReference>
<dbReference type="GO" id="GO:0016042">
    <property type="term" value="P:lipid catabolic process"/>
    <property type="evidence" value="ECO:0007669"/>
    <property type="project" value="UniProtKB-UniRule"/>
</dbReference>
<dbReference type="InterPro" id="IPR050301">
    <property type="entry name" value="NTE"/>
</dbReference>
<sequence>MHWFLDQPKKPKIGIALSGGGMRGVAHIAVLRALEEYGLKPDVISGTSAGAIVGAFYAAGKSTDELAELVKNETFFSRSSIRFSTRGIFNPLFLRNIFKKYFSEDDFRIMKMPLYVAASELTQGKIEYFSEGALFDALMASASVPFIFPPVILDGKFYVDGGVLNNLPIEPIRGQCDILIGSHVNAMKPESISDLSTTKELDRIFHLAISNSVYTKEQNCNIFLNPPEMLKYSLLRKESLDVMLEEVYNYTCQQLDAHQFKKIAR</sequence>
<feature type="short sequence motif" description="GXSXG" evidence="4">
    <location>
        <begin position="46"/>
        <end position="50"/>
    </location>
</feature>
<evidence type="ECO:0000256" key="3">
    <source>
        <dbReference type="ARBA" id="ARBA00023098"/>
    </source>
</evidence>
<dbReference type="PANTHER" id="PTHR14226">
    <property type="entry name" value="NEUROPATHY TARGET ESTERASE/SWISS CHEESE D.MELANOGASTER"/>
    <property type="match status" value="1"/>
</dbReference>
<feature type="active site" description="Nucleophile" evidence="4">
    <location>
        <position position="48"/>
    </location>
</feature>
<dbReference type="OrthoDB" id="9770965at2"/>
<dbReference type="InterPro" id="IPR002641">
    <property type="entry name" value="PNPLA_dom"/>
</dbReference>
<feature type="short sequence motif" description="GXGXXG" evidence="4">
    <location>
        <begin position="19"/>
        <end position="24"/>
    </location>
</feature>
<keyword evidence="3 4" id="KW-0443">Lipid metabolism</keyword>
<organism evidence="6 7">
    <name type="scientific">Epilithonimonas bovis DSM 19482</name>
    <dbReference type="NCBI Taxonomy" id="1121284"/>
    <lineage>
        <taxon>Bacteria</taxon>
        <taxon>Pseudomonadati</taxon>
        <taxon>Bacteroidota</taxon>
        <taxon>Flavobacteriia</taxon>
        <taxon>Flavobacteriales</taxon>
        <taxon>Weeksellaceae</taxon>
        <taxon>Chryseobacterium group</taxon>
        <taxon>Epilithonimonas</taxon>
    </lineage>
</organism>
<dbReference type="PANTHER" id="PTHR14226:SF29">
    <property type="entry name" value="NEUROPATHY TARGET ESTERASE SWS"/>
    <property type="match status" value="1"/>
</dbReference>
<dbReference type="GO" id="GO:0016787">
    <property type="term" value="F:hydrolase activity"/>
    <property type="evidence" value="ECO:0007669"/>
    <property type="project" value="UniProtKB-UniRule"/>
</dbReference>
<proteinExistence type="predicted"/>
<dbReference type="Pfam" id="PF01734">
    <property type="entry name" value="Patatin"/>
    <property type="match status" value="1"/>
</dbReference>
<feature type="short sequence motif" description="DGA/G" evidence="4">
    <location>
        <begin position="160"/>
        <end position="162"/>
    </location>
</feature>
<keyword evidence="2 4" id="KW-0442">Lipid degradation</keyword>
<evidence type="ECO:0000313" key="6">
    <source>
        <dbReference type="EMBL" id="SIT97104.1"/>
    </source>
</evidence>
<evidence type="ECO:0000259" key="5">
    <source>
        <dbReference type="PROSITE" id="PS51635"/>
    </source>
</evidence>
<gene>
    <name evidence="6" type="ORF">SAMN05660493_01811</name>
</gene>
<protein>
    <submittedName>
        <fullName evidence="6">NTE family protein</fullName>
    </submittedName>
</protein>
<dbReference type="RefSeq" id="WP_076783289.1">
    <property type="nucleotide sequence ID" value="NZ_FTPU01000017.1"/>
</dbReference>
<dbReference type="CDD" id="cd07205">
    <property type="entry name" value="Pat_PNPLA6_PNPLA7_NTE1_like"/>
    <property type="match status" value="1"/>
</dbReference>
<dbReference type="STRING" id="1121284.SAMN05660493_01811"/>
<keyword evidence="7" id="KW-1185">Reference proteome</keyword>
<evidence type="ECO:0000313" key="7">
    <source>
        <dbReference type="Proteomes" id="UP000187261"/>
    </source>
</evidence>
<dbReference type="PROSITE" id="PS51635">
    <property type="entry name" value="PNPLA"/>
    <property type="match status" value="1"/>
</dbReference>
<keyword evidence="1 4" id="KW-0378">Hydrolase</keyword>
<evidence type="ECO:0000256" key="2">
    <source>
        <dbReference type="ARBA" id="ARBA00022963"/>
    </source>
</evidence>
<reference evidence="7" key="1">
    <citation type="submission" date="2016-10" db="EMBL/GenBank/DDBJ databases">
        <authorList>
            <person name="Varghese N."/>
            <person name="Submissions S."/>
        </authorList>
    </citation>
    <scope>NUCLEOTIDE SEQUENCE [LARGE SCALE GENOMIC DNA]</scope>
    <source>
        <strain evidence="7">DSM 19482</strain>
    </source>
</reference>
<dbReference type="SUPFAM" id="SSF52151">
    <property type="entry name" value="FabD/lysophospholipase-like"/>
    <property type="match status" value="1"/>
</dbReference>
<dbReference type="EMBL" id="FTPU01000017">
    <property type="protein sequence ID" value="SIT97104.1"/>
    <property type="molecule type" value="Genomic_DNA"/>
</dbReference>
<name>A0A1U7PX74_9FLAO</name>
<dbReference type="AlphaFoldDB" id="A0A1U7PX74"/>
<feature type="active site" description="Proton acceptor" evidence="4">
    <location>
        <position position="160"/>
    </location>
</feature>
<dbReference type="InterPro" id="IPR016035">
    <property type="entry name" value="Acyl_Trfase/lysoPLipase"/>
</dbReference>
<dbReference type="Gene3D" id="3.40.1090.10">
    <property type="entry name" value="Cytosolic phospholipase A2 catalytic domain"/>
    <property type="match status" value="2"/>
</dbReference>
<feature type="domain" description="PNPLA" evidence="5">
    <location>
        <begin position="15"/>
        <end position="173"/>
    </location>
</feature>
<evidence type="ECO:0000256" key="4">
    <source>
        <dbReference type="PROSITE-ProRule" id="PRU01161"/>
    </source>
</evidence>